<name>A0A267JR88_PSESS</name>
<feature type="domain" description="Glycosyl transferase family 1" evidence="1">
    <location>
        <begin position="203"/>
        <end position="365"/>
    </location>
</feature>
<dbReference type="AlphaFoldDB" id="A0A267JR88"/>
<dbReference type="InterPro" id="IPR001296">
    <property type="entry name" value="Glyco_trans_1"/>
</dbReference>
<organism evidence="2 3">
    <name type="scientific">Pseudomonas savastanoi pv. nerii</name>
    <dbReference type="NCBI Taxonomy" id="360921"/>
    <lineage>
        <taxon>Bacteria</taxon>
        <taxon>Pseudomonadati</taxon>
        <taxon>Pseudomonadota</taxon>
        <taxon>Gammaproteobacteria</taxon>
        <taxon>Pseudomonadales</taxon>
        <taxon>Pseudomonadaceae</taxon>
        <taxon>Pseudomonas</taxon>
    </lineage>
</organism>
<dbReference type="RefSeq" id="WP_095178717.1">
    <property type="nucleotide sequence ID" value="NZ_NIAY01000215.1"/>
</dbReference>
<reference evidence="2 3" key="1">
    <citation type="submission" date="2017-05" db="EMBL/GenBank/DDBJ databases">
        <title>Comparative genomic of Pseudomonas savastanoi pathovars.</title>
        <authorList>
            <person name="Pintado A."/>
            <person name="Moreno-Perez A."/>
            <person name="Caballo-Ponce E."/>
            <person name="Murillo J."/>
            <person name="Bardaji L."/>
            <person name="Cerboneschi M."/>
            <person name="Rodriguez-Palenzuela P."/>
            <person name="Ramos C."/>
            <person name="Tegli S."/>
        </authorList>
    </citation>
    <scope>NUCLEOTIDE SEQUENCE [LARGE SCALE GENOMIC DNA]</scope>
    <source>
        <strain evidence="2 3">ESC 23</strain>
    </source>
</reference>
<dbReference type="PANTHER" id="PTHR12526:SF637">
    <property type="entry name" value="GLYCOSYLTRANSFERASE EPSF-RELATED"/>
    <property type="match status" value="1"/>
</dbReference>
<dbReference type="PANTHER" id="PTHR12526">
    <property type="entry name" value="GLYCOSYLTRANSFERASE"/>
    <property type="match status" value="1"/>
</dbReference>
<evidence type="ECO:0000259" key="1">
    <source>
        <dbReference type="Pfam" id="PF00534"/>
    </source>
</evidence>
<dbReference type="Proteomes" id="UP000216306">
    <property type="component" value="Unassembled WGS sequence"/>
</dbReference>
<dbReference type="EMBL" id="NIAY01000215">
    <property type="protein sequence ID" value="PAB24560.1"/>
    <property type="molecule type" value="Genomic_DNA"/>
</dbReference>
<dbReference type="SUPFAM" id="SSF53756">
    <property type="entry name" value="UDP-Glycosyltransferase/glycogen phosphorylase"/>
    <property type="match status" value="1"/>
</dbReference>
<comment type="caution">
    <text evidence="2">The sequence shown here is derived from an EMBL/GenBank/DDBJ whole genome shotgun (WGS) entry which is preliminary data.</text>
</comment>
<proteinExistence type="predicted"/>
<dbReference type="GO" id="GO:0016757">
    <property type="term" value="F:glycosyltransferase activity"/>
    <property type="evidence" value="ECO:0007669"/>
    <property type="project" value="InterPro"/>
</dbReference>
<dbReference type="GO" id="GO:1901135">
    <property type="term" value="P:carbohydrate derivative metabolic process"/>
    <property type="evidence" value="ECO:0007669"/>
    <property type="project" value="UniProtKB-ARBA"/>
</dbReference>
<sequence>MHIALLPSAELSYESGSIINALMLFTNFFQSKMHRVSVLAYDLPKKPVDGLAENTHLDKRIVKHPVITDRVVSDTELANSYAATYEFLTKAHDDEQLSIIYVQYFSITSLAAANFGSCFNIPVIVSAFGRDINIGYIKDERYRRFTDMTATLIQGVICPDSTIKDKVSALLSRNGSKAEISVIPPPIDARVFSAVSDNRKAPRNYLLSINSSFSEEKGICTILSALSDVVSVCPDIKLYIAGDDDCVDQPHLTRIRSLIEELKIGDNVVLTGFVSRAQVGQLLKNALIFIDARTSGNFSSVLLEAQFFHCPTVCTKTEASKKIVSNNVNGILFDAGDYPALASAVKDLILNKEKRNILSNGAKDWRNKEGDYYLETAAMKEIISFLLKIKGERK</sequence>
<dbReference type="CDD" id="cd03801">
    <property type="entry name" value="GT4_PimA-like"/>
    <property type="match status" value="1"/>
</dbReference>
<gene>
    <name evidence="2" type="ORF">CC205_27565</name>
</gene>
<evidence type="ECO:0000313" key="2">
    <source>
        <dbReference type="EMBL" id="PAB24560.1"/>
    </source>
</evidence>
<accession>A0A267JR88</accession>
<protein>
    <recommendedName>
        <fullName evidence="1">Glycosyl transferase family 1 domain-containing protein</fullName>
    </recommendedName>
</protein>
<dbReference type="Gene3D" id="3.40.50.2000">
    <property type="entry name" value="Glycogen Phosphorylase B"/>
    <property type="match status" value="2"/>
</dbReference>
<dbReference type="Pfam" id="PF00534">
    <property type="entry name" value="Glycos_transf_1"/>
    <property type="match status" value="1"/>
</dbReference>
<evidence type="ECO:0000313" key="3">
    <source>
        <dbReference type="Proteomes" id="UP000216306"/>
    </source>
</evidence>